<keyword evidence="2" id="KW-0812">Transmembrane</keyword>
<dbReference type="EMBL" id="JAKWFO010000001">
    <property type="protein sequence ID" value="KAI9639305.1"/>
    <property type="molecule type" value="Genomic_DNA"/>
</dbReference>
<dbReference type="Pfam" id="PF02450">
    <property type="entry name" value="LCAT"/>
    <property type="match status" value="1"/>
</dbReference>
<name>A0AA38HF67_9TREE</name>
<protein>
    <submittedName>
        <fullName evidence="3">Phospholipid:diacylglycerol acyltransferase</fullName>
    </submittedName>
</protein>
<keyword evidence="2" id="KW-0472">Membrane</keyword>
<dbReference type="Proteomes" id="UP001164286">
    <property type="component" value="Unassembled WGS sequence"/>
</dbReference>
<sequence>MSDADSERSPASSTATSSTTGASPSSTTARLAPPPTTSLRQRFQALREMVPGQSPDVNIKLRKEDDGNFKMIAPGTPFDEIELDESLFVAGSDGSERKSQKKRTKFRKWATGRKFVFPIGIAIGVALCAWVMNSYADLPTDFSEIMSSIPSSLDPRDLFNNLTALDTAKKAFTSRDFLVGEDATKKDGLKKRHPMVLVPGIVSTGLESWSTEPVSRTFFRKRLWGTSTMIRAVVSNKEKWLEAISLDPETGLDPSGYKVRAAQGLDAASEFIQGYWVWQKIVENLAVLGYDTNSMDMAAYDWRLSYYNVEIRDAYFSRLKSKIELLRRTNKQKVVICSHSMGGTMVLYLYANPDVDGFGGGAGPEWVDEHIESWINIAGSILGVAKAMTAFLSGEMRDTVELHPAGSWVLEKFFSRKERAKLFRQWPGASSMWIKGGNRIWGTHNAAPDDPQNATDSHGRFFSFRHAGSSSEEADLDKSTVSPNLTMNEASPYILTHTPTTFQRMVETNYSYGFESDEGQLKKNDHDHRKWTNPLEVRLPTAKNMKIYCLYGHGKETERSYWYMKEEYEHDESRSEAIGEEAICNPSDSSADNNTCVTQRTPLDFPLARKHRIDVDVTVKGSRPEVRSGVKFGDGDGTIPIISLGAMCVRGWKGKTKWNPSGIEVITQEFRHSPQTLDIRGGAQTADHVDILGSTPLNEAIMKIASGRGDLVENQIESRIEEIVEKMQWD</sequence>
<keyword evidence="3" id="KW-0012">Acyltransferase</keyword>
<keyword evidence="4" id="KW-1185">Reference proteome</keyword>
<evidence type="ECO:0000256" key="1">
    <source>
        <dbReference type="SAM" id="MobiDB-lite"/>
    </source>
</evidence>
<evidence type="ECO:0000313" key="3">
    <source>
        <dbReference type="EMBL" id="KAI9639305.1"/>
    </source>
</evidence>
<feature type="transmembrane region" description="Helical" evidence="2">
    <location>
        <begin position="115"/>
        <end position="136"/>
    </location>
</feature>
<dbReference type="Gene3D" id="3.40.50.1820">
    <property type="entry name" value="alpha/beta hydrolase"/>
    <property type="match status" value="1"/>
</dbReference>
<gene>
    <name evidence="3" type="ORF">MKK02DRAFT_39603</name>
</gene>
<accession>A0AA38HF67</accession>
<evidence type="ECO:0000313" key="4">
    <source>
        <dbReference type="Proteomes" id="UP001164286"/>
    </source>
</evidence>
<dbReference type="GO" id="GO:0008374">
    <property type="term" value="F:O-acyltransferase activity"/>
    <property type="evidence" value="ECO:0007669"/>
    <property type="project" value="InterPro"/>
</dbReference>
<dbReference type="InterPro" id="IPR003386">
    <property type="entry name" value="LACT/PDAT_acylTrfase"/>
</dbReference>
<proteinExistence type="predicted"/>
<feature type="region of interest" description="Disordered" evidence="1">
    <location>
        <begin position="1"/>
        <end position="39"/>
    </location>
</feature>
<dbReference type="GO" id="GO:0006629">
    <property type="term" value="P:lipid metabolic process"/>
    <property type="evidence" value="ECO:0007669"/>
    <property type="project" value="InterPro"/>
</dbReference>
<organism evidence="3 4">
    <name type="scientific">Dioszegia hungarica</name>
    <dbReference type="NCBI Taxonomy" id="4972"/>
    <lineage>
        <taxon>Eukaryota</taxon>
        <taxon>Fungi</taxon>
        <taxon>Dikarya</taxon>
        <taxon>Basidiomycota</taxon>
        <taxon>Agaricomycotina</taxon>
        <taxon>Tremellomycetes</taxon>
        <taxon>Tremellales</taxon>
        <taxon>Bulleribasidiaceae</taxon>
        <taxon>Dioszegia</taxon>
    </lineage>
</organism>
<comment type="caution">
    <text evidence="3">The sequence shown here is derived from an EMBL/GenBank/DDBJ whole genome shotgun (WGS) entry which is preliminary data.</text>
</comment>
<reference evidence="3" key="1">
    <citation type="journal article" date="2022" name="G3 (Bethesda)">
        <title>High quality genome of the basidiomycete yeast Dioszegia hungarica PDD-24b-2 isolated from cloud water.</title>
        <authorList>
            <person name="Jarrige D."/>
            <person name="Haridas S."/>
            <person name="Bleykasten-Grosshans C."/>
            <person name="Joly M."/>
            <person name="Nadalig T."/>
            <person name="Sancelme M."/>
            <person name="Vuilleumier S."/>
            <person name="Grigoriev I.V."/>
            <person name="Amato P."/>
            <person name="Bringel F."/>
        </authorList>
    </citation>
    <scope>NUCLEOTIDE SEQUENCE</scope>
    <source>
        <strain evidence="3">PDD-24b-2</strain>
    </source>
</reference>
<dbReference type="SUPFAM" id="SSF53474">
    <property type="entry name" value="alpha/beta-Hydrolases"/>
    <property type="match status" value="1"/>
</dbReference>
<dbReference type="RefSeq" id="XP_052949082.1">
    <property type="nucleotide sequence ID" value="XM_053090678.1"/>
</dbReference>
<dbReference type="GeneID" id="77729883"/>
<dbReference type="AlphaFoldDB" id="A0AA38HF67"/>
<keyword evidence="2" id="KW-1133">Transmembrane helix</keyword>
<evidence type="ECO:0000256" key="2">
    <source>
        <dbReference type="SAM" id="Phobius"/>
    </source>
</evidence>
<feature type="compositionally biased region" description="Low complexity" evidence="1">
    <location>
        <begin position="9"/>
        <end position="29"/>
    </location>
</feature>
<keyword evidence="3" id="KW-0808">Transferase</keyword>
<dbReference type="PANTHER" id="PTHR11440">
    <property type="entry name" value="LECITHIN-CHOLESTEROL ACYLTRANSFERASE-RELATED"/>
    <property type="match status" value="1"/>
</dbReference>
<dbReference type="InterPro" id="IPR029058">
    <property type="entry name" value="AB_hydrolase_fold"/>
</dbReference>